<protein>
    <submittedName>
        <fullName evidence="2">Uncharacterized protein</fullName>
    </submittedName>
</protein>
<gene>
    <name evidence="2" type="ORF">FTV88_0862</name>
</gene>
<dbReference type="KEGG" id="hcv:FTV88_0862"/>
<keyword evidence="3" id="KW-1185">Reference proteome</keyword>
<organism evidence="2 3">
    <name type="scientific">Heliorestis convoluta</name>
    <dbReference type="NCBI Taxonomy" id="356322"/>
    <lineage>
        <taxon>Bacteria</taxon>
        <taxon>Bacillati</taxon>
        <taxon>Bacillota</taxon>
        <taxon>Clostridia</taxon>
        <taxon>Eubacteriales</taxon>
        <taxon>Heliobacteriaceae</taxon>
        <taxon>Heliorestis</taxon>
    </lineage>
</organism>
<keyword evidence="1" id="KW-1133">Transmembrane helix</keyword>
<evidence type="ECO:0000256" key="1">
    <source>
        <dbReference type="SAM" id="Phobius"/>
    </source>
</evidence>
<reference evidence="3" key="1">
    <citation type="submission" date="2019-11" db="EMBL/GenBank/DDBJ databases">
        <title>Genome sequence of Heliorestis convoluta strain HH, an alkaliphilic and minimalistic phototrophic bacterium from a soda lake in Egypt.</title>
        <authorList>
            <person name="Dewey E.D."/>
            <person name="Stokes L.M."/>
            <person name="Burchell B.M."/>
            <person name="Shaffer K.N."/>
            <person name="Huntington A.M."/>
            <person name="Baker J.M."/>
            <person name="Nadendla S."/>
            <person name="Giglio M.G."/>
            <person name="Touchman J.W."/>
            <person name="Blankenship R.E."/>
            <person name="Madigan M.T."/>
            <person name="Sattley W.M."/>
        </authorList>
    </citation>
    <scope>NUCLEOTIDE SEQUENCE [LARGE SCALE GENOMIC DNA]</scope>
    <source>
        <strain evidence="3">HH</strain>
    </source>
</reference>
<keyword evidence="1" id="KW-0812">Transmembrane</keyword>
<dbReference type="Proteomes" id="UP000366051">
    <property type="component" value="Chromosome"/>
</dbReference>
<feature type="transmembrane region" description="Helical" evidence="1">
    <location>
        <begin position="6"/>
        <end position="30"/>
    </location>
</feature>
<keyword evidence="1" id="KW-0472">Membrane</keyword>
<name>A0A5Q2MWX8_9FIRM</name>
<dbReference type="AlphaFoldDB" id="A0A5Q2MWX8"/>
<accession>A0A5Q2MWX8</accession>
<dbReference type="OrthoDB" id="1809812at2"/>
<evidence type="ECO:0000313" key="2">
    <source>
        <dbReference type="EMBL" id="QGG47018.1"/>
    </source>
</evidence>
<dbReference type="EMBL" id="CP045875">
    <property type="protein sequence ID" value="QGG47018.1"/>
    <property type="molecule type" value="Genomic_DNA"/>
</dbReference>
<evidence type="ECO:0000313" key="3">
    <source>
        <dbReference type="Proteomes" id="UP000366051"/>
    </source>
</evidence>
<proteinExistence type="predicted"/>
<dbReference type="RefSeq" id="WP_153724485.1">
    <property type="nucleotide sequence ID" value="NZ_CP045875.1"/>
</dbReference>
<sequence length="92" mass="10509">MSEEIFGMVFVLILFSLITIVIAVAITQALKTARAKTSNMAEFARDEAYRKLAEEVVSVQRKMSEDQEKIVKDLSEMKVRINAIEKMLREVD</sequence>